<name>A0A261SDN7_9BORD</name>
<accession>A0A261SDN7</accession>
<dbReference type="Proteomes" id="UP000217005">
    <property type="component" value="Unassembled WGS sequence"/>
</dbReference>
<dbReference type="AlphaFoldDB" id="A0A261SDN7"/>
<protein>
    <recommendedName>
        <fullName evidence="3">DUF1488 domain-containing protein</fullName>
    </recommendedName>
</protein>
<dbReference type="RefSeq" id="WP_094826328.1">
    <property type="nucleotide sequence ID" value="NZ_NEVL01000003.1"/>
</dbReference>
<gene>
    <name evidence="1" type="ORF">CEG14_10580</name>
</gene>
<organism evidence="1 2">
    <name type="scientific">Bordetella genomosp. 1</name>
    <dbReference type="NCBI Taxonomy" id="1395607"/>
    <lineage>
        <taxon>Bacteria</taxon>
        <taxon>Pseudomonadati</taxon>
        <taxon>Pseudomonadota</taxon>
        <taxon>Betaproteobacteria</taxon>
        <taxon>Burkholderiales</taxon>
        <taxon>Alcaligenaceae</taxon>
        <taxon>Bordetella</taxon>
    </lineage>
</organism>
<sequence>MANLKSFRPGKAPYHTDDRFWYLFEDEKGARYMLVACEASFVSYQCLVKLNEAELRDMHGLGWLSAQHLANRINYFVDDYKTRRIVGPLLAAAIAAASRSDEDAGAEH</sequence>
<reference evidence="1 2" key="1">
    <citation type="submission" date="2017-05" db="EMBL/GenBank/DDBJ databases">
        <title>Complete and WGS of Bordetella genogroups.</title>
        <authorList>
            <person name="Spilker T."/>
            <person name="LiPuma J."/>
        </authorList>
    </citation>
    <scope>NUCLEOTIDE SEQUENCE [LARGE SCALE GENOMIC DNA]</scope>
    <source>
        <strain evidence="1 2">AU17610</strain>
    </source>
</reference>
<evidence type="ECO:0000313" key="2">
    <source>
        <dbReference type="Proteomes" id="UP000217005"/>
    </source>
</evidence>
<proteinExistence type="predicted"/>
<comment type="caution">
    <text evidence="1">The sequence shown here is derived from an EMBL/GenBank/DDBJ whole genome shotgun (WGS) entry which is preliminary data.</text>
</comment>
<evidence type="ECO:0000313" key="1">
    <source>
        <dbReference type="EMBL" id="OZI35519.1"/>
    </source>
</evidence>
<dbReference type="EMBL" id="NEVL01000003">
    <property type="protein sequence ID" value="OZI35519.1"/>
    <property type="molecule type" value="Genomic_DNA"/>
</dbReference>
<evidence type="ECO:0008006" key="3">
    <source>
        <dbReference type="Google" id="ProtNLM"/>
    </source>
</evidence>
<dbReference type="OrthoDB" id="6892221at2"/>